<sequence>MTLQSARQFFLLNQHLPLMITTCVHDFDIPRIPPLIPAASPQPIIPQELIDIIIDYLYNDTRSLRACALVSSSWSGRSQQNLFSRIALAGKPWPDKRRSRTSAELFLRLIQSAPHIPSFVRHLDIIEGDAFRSYRWLAQSMPILYCILPTLTNLRTLHINFTGLLWRDIPGINTSFLSISKLPDLRKVTISSVTSVPSFNGLIHLVRSGALTDGSRAYVPTSVRIPLQTLSLSLESNEVWRLSSWFADPSCILRLSGLRKLRINIVEFQEMRAASRLLDTLHMSSLETIEIRLESLENADSTDHSENLPNLSNFRHIRFALTPECLLIEPEEWMSASVAAQCWERLLKNFRENIIETVTLTLPKIHPNRFPEAERRYWVALDAGSDSC</sequence>
<organism evidence="1 2">
    <name type="scientific">Armillaria novae-zelandiae</name>
    <dbReference type="NCBI Taxonomy" id="153914"/>
    <lineage>
        <taxon>Eukaryota</taxon>
        <taxon>Fungi</taxon>
        <taxon>Dikarya</taxon>
        <taxon>Basidiomycota</taxon>
        <taxon>Agaricomycotina</taxon>
        <taxon>Agaricomycetes</taxon>
        <taxon>Agaricomycetidae</taxon>
        <taxon>Agaricales</taxon>
        <taxon>Marasmiineae</taxon>
        <taxon>Physalacriaceae</taxon>
        <taxon>Armillaria</taxon>
    </lineage>
</organism>
<evidence type="ECO:0008006" key="3">
    <source>
        <dbReference type="Google" id="ProtNLM"/>
    </source>
</evidence>
<dbReference type="AlphaFoldDB" id="A0AA39P900"/>
<keyword evidence="2" id="KW-1185">Reference proteome</keyword>
<name>A0AA39P900_9AGAR</name>
<accession>A0AA39P900</accession>
<proteinExistence type="predicted"/>
<protein>
    <recommendedName>
        <fullName evidence="3">F-box domain-containing protein</fullName>
    </recommendedName>
</protein>
<evidence type="ECO:0000313" key="2">
    <source>
        <dbReference type="Proteomes" id="UP001175227"/>
    </source>
</evidence>
<comment type="caution">
    <text evidence="1">The sequence shown here is derived from an EMBL/GenBank/DDBJ whole genome shotgun (WGS) entry which is preliminary data.</text>
</comment>
<dbReference type="EMBL" id="JAUEPR010000011">
    <property type="protein sequence ID" value="KAK0479525.1"/>
    <property type="molecule type" value="Genomic_DNA"/>
</dbReference>
<evidence type="ECO:0000313" key="1">
    <source>
        <dbReference type="EMBL" id="KAK0479525.1"/>
    </source>
</evidence>
<dbReference type="SUPFAM" id="SSF52047">
    <property type="entry name" value="RNI-like"/>
    <property type="match status" value="1"/>
</dbReference>
<dbReference type="Proteomes" id="UP001175227">
    <property type="component" value="Unassembled WGS sequence"/>
</dbReference>
<gene>
    <name evidence="1" type="ORF">IW261DRAFT_1624768</name>
</gene>
<reference evidence="1" key="1">
    <citation type="submission" date="2023-06" db="EMBL/GenBank/DDBJ databases">
        <authorList>
            <consortium name="Lawrence Berkeley National Laboratory"/>
            <person name="Ahrendt S."/>
            <person name="Sahu N."/>
            <person name="Indic B."/>
            <person name="Wong-Bajracharya J."/>
            <person name="Merenyi Z."/>
            <person name="Ke H.-M."/>
            <person name="Monk M."/>
            <person name="Kocsube S."/>
            <person name="Drula E."/>
            <person name="Lipzen A."/>
            <person name="Balint B."/>
            <person name="Henrissat B."/>
            <person name="Andreopoulos B."/>
            <person name="Martin F.M."/>
            <person name="Harder C.B."/>
            <person name="Rigling D."/>
            <person name="Ford K.L."/>
            <person name="Foster G.D."/>
            <person name="Pangilinan J."/>
            <person name="Papanicolaou A."/>
            <person name="Barry K."/>
            <person name="LaButti K."/>
            <person name="Viragh M."/>
            <person name="Koriabine M."/>
            <person name="Yan M."/>
            <person name="Riley R."/>
            <person name="Champramary S."/>
            <person name="Plett K.L."/>
            <person name="Tsai I.J."/>
            <person name="Slot J."/>
            <person name="Sipos G."/>
            <person name="Plett J."/>
            <person name="Nagy L.G."/>
            <person name="Grigoriev I.V."/>
        </authorList>
    </citation>
    <scope>NUCLEOTIDE SEQUENCE</scope>
    <source>
        <strain evidence="1">ICMP 16352</strain>
    </source>
</reference>